<feature type="compositionally biased region" description="Basic residues" evidence="3">
    <location>
        <begin position="617"/>
        <end position="637"/>
    </location>
</feature>
<organism evidence="5 6">
    <name type="scientific">Hyaloscypha hepaticicola</name>
    <dbReference type="NCBI Taxonomy" id="2082293"/>
    <lineage>
        <taxon>Eukaryota</taxon>
        <taxon>Fungi</taxon>
        <taxon>Dikarya</taxon>
        <taxon>Ascomycota</taxon>
        <taxon>Pezizomycotina</taxon>
        <taxon>Leotiomycetes</taxon>
        <taxon>Helotiales</taxon>
        <taxon>Hyaloscyphaceae</taxon>
        <taxon>Hyaloscypha</taxon>
    </lineage>
</organism>
<proteinExistence type="inferred from homology"/>
<reference evidence="5 6" key="1">
    <citation type="submission" date="2016-05" db="EMBL/GenBank/DDBJ databases">
        <title>A degradative enzymes factory behind the ericoid mycorrhizal symbiosis.</title>
        <authorList>
            <consortium name="DOE Joint Genome Institute"/>
            <person name="Martino E."/>
            <person name="Morin E."/>
            <person name="Grelet G."/>
            <person name="Kuo A."/>
            <person name="Kohler A."/>
            <person name="Daghino S."/>
            <person name="Barry K."/>
            <person name="Choi C."/>
            <person name="Cichocki N."/>
            <person name="Clum A."/>
            <person name="Copeland A."/>
            <person name="Hainaut M."/>
            <person name="Haridas S."/>
            <person name="Labutti K."/>
            <person name="Lindquist E."/>
            <person name="Lipzen A."/>
            <person name="Khouja H.-R."/>
            <person name="Murat C."/>
            <person name="Ohm R."/>
            <person name="Olson A."/>
            <person name="Spatafora J."/>
            <person name="Veneault-Fourrey C."/>
            <person name="Henrissat B."/>
            <person name="Grigoriev I."/>
            <person name="Martin F."/>
            <person name="Perotto S."/>
        </authorList>
    </citation>
    <scope>NUCLEOTIDE SEQUENCE [LARGE SCALE GENOMIC DNA]</scope>
    <source>
        <strain evidence="5 6">UAMH 7357</strain>
    </source>
</reference>
<dbReference type="InterPro" id="IPR036188">
    <property type="entry name" value="FAD/NAD-bd_sf"/>
</dbReference>
<keyword evidence="2" id="KW-0274">FAD</keyword>
<evidence type="ECO:0000256" key="1">
    <source>
        <dbReference type="ARBA" id="ARBA00010790"/>
    </source>
</evidence>
<evidence type="ECO:0000259" key="4">
    <source>
        <dbReference type="PROSITE" id="PS00624"/>
    </source>
</evidence>
<dbReference type="InterPro" id="IPR007867">
    <property type="entry name" value="GMC_OxRtase_C"/>
</dbReference>
<dbReference type="Gene3D" id="3.30.560.10">
    <property type="entry name" value="Glucose Oxidase, domain 3"/>
    <property type="match status" value="1"/>
</dbReference>
<dbReference type="AlphaFoldDB" id="A0A2J6PRH6"/>
<keyword evidence="2" id="KW-0285">Flavoprotein</keyword>
<dbReference type="Proteomes" id="UP000235672">
    <property type="component" value="Unassembled WGS sequence"/>
</dbReference>
<dbReference type="PANTHER" id="PTHR11552">
    <property type="entry name" value="GLUCOSE-METHANOL-CHOLINE GMC OXIDOREDUCTASE"/>
    <property type="match status" value="1"/>
</dbReference>
<evidence type="ECO:0000313" key="6">
    <source>
        <dbReference type="Proteomes" id="UP000235672"/>
    </source>
</evidence>
<dbReference type="SUPFAM" id="SSF51905">
    <property type="entry name" value="FAD/NAD(P)-binding domain"/>
    <property type="match status" value="1"/>
</dbReference>
<dbReference type="GO" id="GO:0050660">
    <property type="term" value="F:flavin adenine dinucleotide binding"/>
    <property type="evidence" value="ECO:0007669"/>
    <property type="project" value="InterPro"/>
</dbReference>
<dbReference type="InterPro" id="IPR012132">
    <property type="entry name" value="GMC_OxRdtase"/>
</dbReference>
<feature type="binding site" evidence="2">
    <location>
        <position position="94"/>
    </location>
    <ligand>
        <name>FAD</name>
        <dbReference type="ChEBI" id="CHEBI:57692"/>
    </ligand>
</feature>
<evidence type="ECO:0000256" key="2">
    <source>
        <dbReference type="PIRSR" id="PIRSR000137-2"/>
    </source>
</evidence>
<dbReference type="GO" id="GO:0016614">
    <property type="term" value="F:oxidoreductase activity, acting on CH-OH group of donors"/>
    <property type="evidence" value="ECO:0007669"/>
    <property type="project" value="InterPro"/>
</dbReference>
<comment type="similarity">
    <text evidence="1">Belongs to the GMC oxidoreductase family.</text>
</comment>
<dbReference type="InterPro" id="IPR000172">
    <property type="entry name" value="GMC_OxRdtase_N"/>
</dbReference>
<feature type="domain" description="Glucose-methanol-choline oxidoreductase N-terminal" evidence="4">
    <location>
        <begin position="285"/>
        <end position="299"/>
    </location>
</feature>
<dbReference type="PANTHER" id="PTHR11552:SF210">
    <property type="entry name" value="GLUCOSE-METHANOL-CHOLINE OXIDOREDUCTASE N-TERMINAL DOMAIN-CONTAINING PROTEIN-RELATED"/>
    <property type="match status" value="1"/>
</dbReference>
<dbReference type="EMBL" id="KZ613504">
    <property type="protein sequence ID" value="PMD16617.1"/>
    <property type="molecule type" value="Genomic_DNA"/>
</dbReference>
<accession>A0A2J6PRH6</accession>
<dbReference type="Pfam" id="PF05199">
    <property type="entry name" value="GMC_oxred_C"/>
    <property type="match status" value="1"/>
</dbReference>
<comment type="cofactor">
    <cofactor evidence="2">
        <name>FAD</name>
        <dbReference type="ChEBI" id="CHEBI:57692"/>
    </cofactor>
</comment>
<gene>
    <name evidence="5" type="ORF">NA56DRAFT_305891</name>
</gene>
<protein>
    <submittedName>
        <fullName evidence="5">GMC oxidoreductase</fullName>
    </submittedName>
</protein>
<dbReference type="Gene3D" id="3.50.50.60">
    <property type="entry name" value="FAD/NAD(P)-binding domain"/>
    <property type="match status" value="1"/>
</dbReference>
<evidence type="ECO:0000256" key="3">
    <source>
        <dbReference type="SAM" id="MobiDB-lite"/>
    </source>
</evidence>
<dbReference type="OrthoDB" id="269227at2759"/>
<feature type="region of interest" description="Disordered" evidence="3">
    <location>
        <begin position="613"/>
        <end position="637"/>
    </location>
</feature>
<dbReference type="PROSITE" id="PS00624">
    <property type="entry name" value="GMC_OXRED_2"/>
    <property type="match status" value="1"/>
</dbReference>
<dbReference type="PIRSF" id="PIRSF000137">
    <property type="entry name" value="Alcohol_oxidase"/>
    <property type="match status" value="1"/>
</dbReference>
<dbReference type="Pfam" id="PF00732">
    <property type="entry name" value="GMC_oxred_N"/>
    <property type="match status" value="1"/>
</dbReference>
<dbReference type="STRING" id="1745343.A0A2J6PRH6"/>
<dbReference type="SUPFAM" id="SSF54373">
    <property type="entry name" value="FAD-linked reductases, C-terminal domain"/>
    <property type="match status" value="1"/>
</dbReference>
<feature type="binding site" evidence="2">
    <location>
        <position position="246"/>
    </location>
    <ligand>
        <name>FAD</name>
        <dbReference type="ChEBI" id="CHEBI:57692"/>
    </ligand>
</feature>
<keyword evidence="6" id="KW-1185">Reference proteome</keyword>
<sequence length="637" mass="68820">MLSDSPEEFASKNYDFLIIGGGTAGLTLAARLTEDRNITVGVIEAGQNRLADPNILVPGLNSNTIGHPDYDWIFKTTAQKYMNGRVVSQPRGKVLGGSSALSDMLCTYPSKEDIDSWEKLGNRGWSHEDLAPYYKKFATFTEPSKKIAEFYQIDHKVIDKGLHDGNGPVRTAFTNSKQAGGNAWVKTFDKLGLRMPADPQSGQGNGGYSNLITVDPASGTRSYAGTAYYQPNVSRPNLTVLTEAQVNKITLSRHDGQIFATGVDFTSFGFKYHVKAEHEVLLCAGSFQSPQILELSGIGSRNVLGPLGIKVVVENANVGENLQDQGIVPLCFQAAEGISTFDSFGIAGVKAAATTEFYATQTGLLSSLIGSNANLSYLQVGQRTGHVPAKPISELSEAAVVNAIPILKNQYKLLGEALQNPMDSAYQMIYIPVGVQKGFADGEGTPSLGSFITLYISVSRPYSRGSVHITSKDPTVAPIIDPNYLSHPLDVELFSAGVLFLQYFSTKEPFASLLKDAGKAFHPGFEHLTKENAGEFCRDALTSGYQPLGTCSMMPEEEGGVVDPKLKVYGVVNIRVVDASIIPLEIRNDLQTSVYAVAEKAADIIKKDWEENEGIKKGHKRGASSRVKKGGKRARKS</sequence>
<name>A0A2J6PRH6_9HELO</name>
<evidence type="ECO:0000313" key="5">
    <source>
        <dbReference type="EMBL" id="PMD16617.1"/>
    </source>
</evidence>